<sequence>MWKCLSRGVREAFERNLNFGRPSEVSRVQKEKPHATNYCKRLAPYVNDKRKQFGSSRNEDGSQKQGESSTHWFRDSWFGAFSCSGALAVGWILTQPCIWRKWCGLRDRNHGHELRFQILNLLPSTAWTQPISLGPHNALNVNNEISQGPIFGPRTAEEALDEAAEEFRHVHNTILAEIENKRAVDLINRKKSREALELFISASHRGYGPAAYNMAQCYELGIGIKQNFHEAAKWYQKAVDLGHLTSMYNLGVFYAHGWGGLSPDNKKARQLFIEAAQLGQPDAKAALGYQSDPHPTVPGDGTQSSIPSPLTSVEPTKENYSEDNMEDFSPNLTQVSNNADEIFKLASSFESSTDPDPVTSQLTLELYRIASDMGHLEAKTRVQVLQMLAAFGIGAETPKAMPAMDDGSSLTGGHSISFSY</sequence>
<dbReference type="SMART" id="SM00671">
    <property type="entry name" value="SEL1"/>
    <property type="match status" value="2"/>
</dbReference>
<organism evidence="2 3">
    <name type="scientific">Nesidiocoris tenuis</name>
    <dbReference type="NCBI Taxonomy" id="355587"/>
    <lineage>
        <taxon>Eukaryota</taxon>
        <taxon>Metazoa</taxon>
        <taxon>Ecdysozoa</taxon>
        <taxon>Arthropoda</taxon>
        <taxon>Hexapoda</taxon>
        <taxon>Insecta</taxon>
        <taxon>Pterygota</taxon>
        <taxon>Neoptera</taxon>
        <taxon>Paraneoptera</taxon>
        <taxon>Hemiptera</taxon>
        <taxon>Heteroptera</taxon>
        <taxon>Panheteroptera</taxon>
        <taxon>Cimicomorpha</taxon>
        <taxon>Miridae</taxon>
        <taxon>Dicyphina</taxon>
        <taxon>Nesidiocoris</taxon>
    </lineage>
</organism>
<feature type="compositionally biased region" description="Polar residues" evidence="1">
    <location>
        <begin position="301"/>
        <end position="314"/>
    </location>
</feature>
<dbReference type="Gene3D" id="1.25.40.10">
    <property type="entry name" value="Tetratricopeptide repeat domain"/>
    <property type="match status" value="1"/>
</dbReference>
<gene>
    <name evidence="2" type="ORF">NTJ_04670</name>
</gene>
<dbReference type="InterPro" id="IPR011990">
    <property type="entry name" value="TPR-like_helical_dom_sf"/>
</dbReference>
<dbReference type="Proteomes" id="UP001307889">
    <property type="component" value="Chromosome 3"/>
</dbReference>
<keyword evidence="3" id="KW-1185">Reference proteome</keyword>
<evidence type="ECO:0000313" key="2">
    <source>
        <dbReference type="EMBL" id="BES91862.1"/>
    </source>
</evidence>
<dbReference type="EMBL" id="AP028911">
    <property type="protein sequence ID" value="BES91862.1"/>
    <property type="molecule type" value="Genomic_DNA"/>
</dbReference>
<proteinExistence type="predicted"/>
<protein>
    <submittedName>
        <fullName evidence="2">Sel1 repeat</fullName>
    </submittedName>
</protein>
<dbReference type="InterPro" id="IPR052748">
    <property type="entry name" value="ISR_Activator"/>
</dbReference>
<reference evidence="2 3" key="1">
    <citation type="submission" date="2023-09" db="EMBL/GenBank/DDBJ databases">
        <title>Nesidiocoris tenuis whole genome shotgun sequence.</title>
        <authorList>
            <person name="Shibata T."/>
            <person name="Shimoda M."/>
            <person name="Kobayashi T."/>
            <person name="Uehara T."/>
        </authorList>
    </citation>
    <scope>NUCLEOTIDE SEQUENCE [LARGE SCALE GENOMIC DNA]</scope>
    <source>
        <strain evidence="2 3">Japan</strain>
    </source>
</reference>
<accession>A0ABN7AKN5</accession>
<dbReference type="Pfam" id="PF08238">
    <property type="entry name" value="Sel1"/>
    <property type="match status" value="2"/>
</dbReference>
<dbReference type="SUPFAM" id="SSF81901">
    <property type="entry name" value="HCP-like"/>
    <property type="match status" value="1"/>
</dbReference>
<feature type="region of interest" description="Disordered" evidence="1">
    <location>
        <begin position="290"/>
        <end position="322"/>
    </location>
</feature>
<evidence type="ECO:0000313" key="3">
    <source>
        <dbReference type="Proteomes" id="UP001307889"/>
    </source>
</evidence>
<dbReference type="PANTHER" id="PTHR45011">
    <property type="entry name" value="DAP3-BINDING CELL DEATH ENHANCER 1"/>
    <property type="match status" value="1"/>
</dbReference>
<name>A0ABN7AKN5_9HEMI</name>
<dbReference type="PANTHER" id="PTHR45011:SF1">
    <property type="entry name" value="DAP3-BINDING CELL DEATH ENHANCER 1"/>
    <property type="match status" value="1"/>
</dbReference>
<evidence type="ECO:0000256" key="1">
    <source>
        <dbReference type="SAM" id="MobiDB-lite"/>
    </source>
</evidence>
<dbReference type="InterPro" id="IPR006597">
    <property type="entry name" value="Sel1-like"/>
</dbReference>